<dbReference type="PATRIC" id="fig|80852.17.peg.4149"/>
<comment type="similarity">
    <text evidence="1">Belongs to the initiator RepB protein family.</text>
</comment>
<dbReference type="EMBL" id="LN554850">
    <property type="protein sequence ID" value="CED58031.1"/>
    <property type="molecule type" value="Genomic_DNA"/>
</dbReference>
<evidence type="ECO:0000313" key="3">
    <source>
        <dbReference type="EMBL" id="CED58031.1"/>
    </source>
</evidence>
<name>A0A090I8Q9_9GAMM</name>
<dbReference type="HOGENOM" id="CLU_047367_2_1_6"/>
<dbReference type="SUPFAM" id="SSF46785">
    <property type="entry name" value="Winged helix' DNA-binding domain"/>
    <property type="match status" value="2"/>
</dbReference>
<accession>A0A090I8Q9</accession>
<gene>
    <name evidence="3" type="primary">repB</name>
    <name evidence="3" type="ORF">AWOD_p72_01</name>
</gene>
<geneLocation type="plasmid" evidence="3 4">
    <name>pAWOD72</name>
</geneLocation>
<dbReference type="Pfam" id="PF01051">
    <property type="entry name" value="Rep3_N"/>
    <property type="match status" value="1"/>
</dbReference>
<evidence type="ECO:0000313" key="4">
    <source>
        <dbReference type="Proteomes" id="UP000032427"/>
    </source>
</evidence>
<dbReference type="GeneID" id="28543680"/>
<reference evidence="4" key="1">
    <citation type="submission" date="2014-09" db="EMBL/GenBank/DDBJ databases">
        <authorList>
            <person name="Hjerde E."/>
        </authorList>
    </citation>
    <scope>NUCLEOTIDE SEQUENCE [LARGE SCALE GENOMIC DNA]</scope>
    <source>
        <strain evidence="4">06/09/139</strain>
        <plasmid evidence="4">pAWOD72</plasmid>
    </source>
</reference>
<evidence type="ECO:0000256" key="1">
    <source>
        <dbReference type="ARBA" id="ARBA00038283"/>
    </source>
</evidence>
<keyword evidence="3" id="KW-0614">Plasmid</keyword>
<dbReference type="GO" id="GO:0006270">
    <property type="term" value="P:DNA replication initiation"/>
    <property type="evidence" value="ECO:0007669"/>
    <property type="project" value="InterPro"/>
</dbReference>
<dbReference type="Pfam" id="PF21205">
    <property type="entry name" value="Rep3_C"/>
    <property type="match status" value="1"/>
</dbReference>
<dbReference type="KEGG" id="awd:AWOD_p72_01"/>
<feature type="domain" description="Initiator Rep protein WH1" evidence="2">
    <location>
        <begin position="6"/>
        <end position="149"/>
    </location>
</feature>
<dbReference type="InterPro" id="IPR036388">
    <property type="entry name" value="WH-like_DNA-bd_sf"/>
</dbReference>
<proteinExistence type="inferred from homology"/>
<dbReference type="GO" id="GO:0003887">
    <property type="term" value="F:DNA-directed DNA polymerase activity"/>
    <property type="evidence" value="ECO:0007669"/>
    <property type="project" value="InterPro"/>
</dbReference>
<sequence>MSNLTIVHANQLVDASYHFSLIEMRVLALASTKIDSRKNKVGEIRIDVSEYDRAYGITNNRSYGDLRDAVKSIMRKPVKLSDGSKIRELSWLVMNEYEADDCGSHVLIEFSPKIEPYLFDLKERFTSISFEYAARLNTAFSFRLYQWLKKVQHLNSHKKNGAVEVIFSIDWMKEQAKIKGEHSRWGHFHDRVIKPAVDKINAETDISVFYEPVKSGRKVSAVQFNYVVEKDESCMKPLRPRLFRRPKVLKDSHEEGVWMRKNLAILLEYEVQLKRYDKKEKLALADLRKIAEYASICDKITENRVKNEIELRTKK</sequence>
<dbReference type="InterPro" id="IPR036390">
    <property type="entry name" value="WH_DNA-bd_sf"/>
</dbReference>
<organism evidence="3 4">
    <name type="scientific">Aliivibrio wodanis</name>
    <dbReference type="NCBI Taxonomy" id="80852"/>
    <lineage>
        <taxon>Bacteria</taxon>
        <taxon>Pseudomonadati</taxon>
        <taxon>Pseudomonadota</taxon>
        <taxon>Gammaproteobacteria</taxon>
        <taxon>Vibrionales</taxon>
        <taxon>Vibrionaceae</taxon>
        <taxon>Aliivibrio</taxon>
    </lineage>
</organism>
<dbReference type="InterPro" id="IPR000525">
    <property type="entry name" value="Initiator_Rep_WH1"/>
</dbReference>
<dbReference type="AlphaFoldDB" id="A0A090I8Q9"/>
<dbReference type="OrthoDB" id="9122127at2"/>
<evidence type="ECO:0000259" key="2">
    <source>
        <dbReference type="Pfam" id="PF01051"/>
    </source>
</evidence>
<dbReference type="Proteomes" id="UP000032427">
    <property type="component" value="Plasmid pAWOD72"/>
</dbReference>
<keyword evidence="4" id="KW-1185">Reference proteome</keyword>
<protein>
    <submittedName>
        <fullName evidence="3">Putative replication initiation protein</fullName>
    </submittedName>
</protein>
<dbReference type="Gene3D" id="1.10.10.10">
    <property type="entry name" value="Winged helix-like DNA-binding domain superfamily/Winged helix DNA-binding domain"/>
    <property type="match status" value="2"/>
</dbReference>